<dbReference type="RefSeq" id="WP_204721468.1">
    <property type="nucleotide sequence ID" value="NZ_JACSNR010000009.1"/>
</dbReference>
<evidence type="ECO:0000313" key="8">
    <source>
        <dbReference type="EMBL" id="MBM6923860.1"/>
    </source>
</evidence>
<comment type="caution">
    <text evidence="8">The sequence shown here is derived from an EMBL/GenBank/DDBJ whole genome shotgun (WGS) entry which is preliminary data.</text>
</comment>
<keyword evidence="9" id="KW-1185">Reference proteome</keyword>
<dbReference type="Pfam" id="PF02417">
    <property type="entry name" value="Chromate_transp"/>
    <property type="match status" value="1"/>
</dbReference>
<evidence type="ECO:0000256" key="7">
    <source>
        <dbReference type="SAM" id="Phobius"/>
    </source>
</evidence>
<feature type="transmembrane region" description="Helical" evidence="7">
    <location>
        <begin position="163"/>
        <end position="181"/>
    </location>
</feature>
<comment type="subcellular location">
    <subcellularLocation>
        <location evidence="1">Cell membrane</location>
        <topology evidence="1">Multi-pass membrane protein</topology>
    </subcellularLocation>
</comment>
<feature type="transmembrane region" description="Helical" evidence="7">
    <location>
        <begin position="115"/>
        <end position="134"/>
    </location>
</feature>
<gene>
    <name evidence="8" type="ORF">H9X81_09205</name>
</gene>
<evidence type="ECO:0000256" key="4">
    <source>
        <dbReference type="ARBA" id="ARBA00022692"/>
    </source>
</evidence>
<dbReference type="InterPro" id="IPR052518">
    <property type="entry name" value="CHR_Transporter"/>
</dbReference>
<comment type="similarity">
    <text evidence="2">Belongs to the chromate ion transporter (CHR) (TC 2.A.51) family.</text>
</comment>
<keyword evidence="6 7" id="KW-0472">Membrane</keyword>
<feature type="transmembrane region" description="Helical" evidence="7">
    <location>
        <begin position="73"/>
        <end position="95"/>
    </location>
</feature>
<proteinExistence type="inferred from homology"/>
<evidence type="ECO:0000256" key="3">
    <source>
        <dbReference type="ARBA" id="ARBA00022475"/>
    </source>
</evidence>
<keyword evidence="4 7" id="KW-0812">Transmembrane</keyword>
<evidence type="ECO:0000256" key="2">
    <source>
        <dbReference type="ARBA" id="ARBA00005262"/>
    </source>
</evidence>
<dbReference type="EMBL" id="JACSNR010000009">
    <property type="protein sequence ID" value="MBM6923860.1"/>
    <property type="molecule type" value="Genomic_DNA"/>
</dbReference>
<dbReference type="Proteomes" id="UP000724149">
    <property type="component" value="Unassembled WGS sequence"/>
</dbReference>
<name>A0ABS2GMZ1_9FIRM</name>
<keyword evidence="3" id="KW-1003">Cell membrane</keyword>
<evidence type="ECO:0000256" key="5">
    <source>
        <dbReference type="ARBA" id="ARBA00022989"/>
    </source>
</evidence>
<sequence>MMELFWAFLKIGAFAFGGAYGAIPLIRDTVLSHGWMDAQMFANLTAVAESTPGPIMVNLATYVGAAEAGLPGALAATLGVVLPSFVLILLVSAAFRSLLGYPAVRAALQGIKPCLAGLILAAGVGLCSDAVFSGGSADPVAAAVLGALLLGELASLGLRKKPLAPGALIGASAVMGIALSLI</sequence>
<organism evidence="8 9">
    <name type="scientific">Hydrogenoanaerobacterium saccharovorans</name>
    <dbReference type="NCBI Taxonomy" id="474960"/>
    <lineage>
        <taxon>Bacteria</taxon>
        <taxon>Bacillati</taxon>
        <taxon>Bacillota</taxon>
        <taxon>Clostridia</taxon>
        <taxon>Eubacteriales</taxon>
        <taxon>Oscillospiraceae</taxon>
        <taxon>Hydrogenoanaerobacterium</taxon>
    </lineage>
</organism>
<accession>A0ABS2GMZ1</accession>
<evidence type="ECO:0000313" key="9">
    <source>
        <dbReference type="Proteomes" id="UP000724149"/>
    </source>
</evidence>
<dbReference type="PANTHER" id="PTHR43663">
    <property type="entry name" value="CHROMATE TRANSPORT PROTEIN-RELATED"/>
    <property type="match status" value="1"/>
</dbReference>
<evidence type="ECO:0000256" key="6">
    <source>
        <dbReference type="ARBA" id="ARBA00023136"/>
    </source>
</evidence>
<reference evidence="8 9" key="1">
    <citation type="journal article" date="2021" name="Sci. Rep.">
        <title>The distribution of antibiotic resistance genes in chicken gut microbiota commensals.</title>
        <authorList>
            <person name="Juricova H."/>
            <person name="Matiasovicova J."/>
            <person name="Kubasova T."/>
            <person name="Cejkova D."/>
            <person name="Rychlik I."/>
        </authorList>
    </citation>
    <scope>NUCLEOTIDE SEQUENCE [LARGE SCALE GENOMIC DNA]</scope>
    <source>
        <strain evidence="8 9">An564</strain>
    </source>
</reference>
<dbReference type="InterPro" id="IPR003370">
    <property type="entry name" value="Chromate_transpt"/>
</dbReference>
<evidence type="ECO:0000256" key="1">
    <source>
        <dbReference type="ARBA" id="ARBA00004651"/>
    </source>
</evidence>
<protein>
    <submittedName>
        <fullName evidence="8">Chromate transporter</fullName>
    </submittedName>
</protein>
<keyword evidence="5 7" id="KW-1133">Transmembrane helix</keyword>
<dbReference type="PANTHER" id="PTHR43663:SF1">
    <property type="entry name" value="CHROMATE TRANSPORTER"/>
    <property type="match status" value="1"/>
</dbReference>